<dbReference type="Proteomes" id="UP001642487">
    <property type="component" value="Chromosome 9"/>
</dbReference>
<accession>A0ABP0Z8D0</accession>
<feature type="region of interest" description="Disordered" evidence="1">
    <location>
        <begin position="1"/>
        <end position="113"/>
    </location>
</feature>
<evidence type="ECO:0000313" key="4">
    <source>
        <dbReference type="Proteomes" id="UP001642487"/>
    </source>
</evidence>
<proteinExistence type="predicted"/>
<evidence type="ECO:0000313" key="3">
    <source>
        <dbReference type="EMBL" id="CAK9328996.1"/>
    </source>
</evidence>
<dbReference type="EMBL" id="OZ021743">
    <property type="protein sequence ID" value="CAK9328996.1"/>
    <property type="molecule type" value="Genomic_DNA"/>
</dbReference>
<name>A0ABP0Z8D0_9ROSI</name>
<keyword evidence="4" id="KW-1185">Reference proteome</keyword>
<organism evidence="3 4">
    <name type="scientific">Citrullus colocynthis</name>
    <name type="common">colocynth</name>
    <dbReference type="NCBI Taxonomy" id="252529"/>
    <lineage>
        <taxon>Eukaryota</taxon>
        <taxon>Viridiplantae</taxon>
        <taxon>Streptophyta</taxon>
        <taxon>Embryophyta</taxon>
        <taxon>Tracheophyta</taxon>
        <taxon>Spermatophyta</taxon>
        <taxon>Magnoliopsida</taxon>
        <taxon>eudicotyledons</taxon>
        <taxon>Gunneridae</taxon>
        <taxon>Pentapetalae</taxon>
        <taxon>rosids</taxon>
        <taxon>fabids</taxon>
        <taxon>Cucurbitales</taxon>
        <taxon>Cucurbitaceae</taxon>
        <taxon>Benincaseae</taxon>
        <taxon>Citrullus</taxon>
    </lineage>
</organism>
<protein>
    <submittedName>
        <fullName evidence="3">Uncharacterized protein</fullName>
    </submittedName>
</protein>
<keyword evidence="2" id="KW-0472">Membrane</keyword>
<reference evidence="3 4" key="1">
    <citation type="submission" date="2024-03" db="EMBL/GenBank/DDBJ databases">
        <authorList>
            <person name="Gkanogiannis A."/>
            <person name="Becerra Lopez-Lavalle L."/>
        </authorList>
    </citation>
    <scope>NUCLEOTIDE SEQUENCE [LARGE SCALE GENOMIC DNA]</scope>
</reference>
<feature type="transmembrane region" description="Helical" evidence="2">
    <location>
        <begin position="120"/>
        <end position="142"/>
    </location>
</feature>
<sequence>MEPSTTSFKDNEKPAAADPTRGIGHPPEVYPPPPHYGGGYPPAGYAPPPPMPGYGGHPSPPPPYGGFPPPYNTGPYTPPPQAYGYPHHPPPAYSYAPPPGYQPAANAPTKKKKKSGMSKILGMGAGLVGGVVGGLLLGELAADGGAAAPSFELFSDPTGGGMDYNASMQSMSNSMDTLGTIG</sequence>
<evidence type="ECO:0000256" key="2">
    <source>
        <dbReference type="SAM" id="Phobius"/>
    </source>
</evidence>
<evidence type="ECO:0000256" key="1">
    <source>
        <dbReference type="SAM" id="MobiDB-lite"/>
    </source>
</evidence>
<keyword evidence="2" id="KW-1133">Transmembrane helix</keyword>
<gene>
    <name evidence="3" type="ORF">CITCOLO1_LOCUS21431</name>
</gene>
<feature type="compositionally biased region" description="Pro residues" evidence="1">
    <location>
        <begin position="44"/>
        <end position="101"/>
    </location>
</feature>
<keyword evidence="2" id="KW-0812">Transmembrane</keyword>